<protein>
    <submittedName>
        <fullName evidence="2">Uncharacterized protein</fullName>
    </submittedName>
</protein>
<accession>A0ABY4ZRR6</accession>
<sequence length="60" mass="6853">MSKRELIEPHDGDKRYIRRDDKGRIAESVDVGKSSAADQRRHAQHDAVRGQGDRGDRQKP</sequence>
<dbReference type="EMBL" id="CP096040">
    <property type="protein sequence ID" value="USQ95401.1"/>
    <property type="molecule type" value="Genomic_DNA"/>
</dbReference>
<organism evidence="2 3">
    <name type="scientific">Caulobacter segnis</name>
    <dbReference type="NCBI Taxonomy" id="88688"/>
    <lineage>
        <taxon>Bacteria</taxon>
        <taxon>Pseudomonadati</taxon>
        <taxon>Pseudomonadota</taxon>
        <taxon>Alphaproteobacteria</taxon>
        <taxon>Caulobacterales</taxon>
        <taxon>Caulobacteraceae</taxon>
        <taxon>Caulobacter</taxon>
    </lineage>
</organism>
<feature type="compositionally biased region" description="Basic and acidic residues" evidence="1">
    <location>
        <begin position="38"/>
        <end position="60"/>
    </location>
</feature>
<evidence type="ECO:0000313" key="3">
    <source>
        <dbReference type="Proteomes" id="UP001057520"/>
    </source>
</evidence>
<evidence type="ECO:0000313" key="2">
    <source>
        <dbReference type="EMBL" id="USQ95401.1"/>
    </source>
</evidence>
<reference evidence="2 3" key="1">
    <citation type="submission" date="2022-04" db="EMBL/GenBank/DDBJ databases">
        <title>Genome sequence of soybean root-associated Caulobacter segnis RL271.</title>
        <authorList>
            <person name="Longley R."/>
            <person name="Bonito G."/>
            <person name="Trigodet F."/>
            <person name="Crosson S."/>
            <person name="Fiebig A."/>
        </authorList>
    </citation>
    <scope>NUCLEOTIDE SEQUENCE [LARGE SCALE GENOMIC DNA]</scope>
    <source>
        <strain evidence="2 3">RL271</strain>
    </source>
</reference>
<dbReference type="Proteomes" id="UP001057520">
    <property type="component" value="Chromosome"/>
</dbReference>
<keyword evidence="3" id="KW-1185">Reference proteome</keyword>
<name>A0ABY4ZRR6_9CAUL</name>
<feature type="region of interest" description="Disordered" evidence="1">
    <location>
        <begin position="1"/>
        <end position="60"/>
    </location>
</feature>
<evidence type="ECO:0000256" key="1">
    <source>
        <dbReference type="SAM" id="MobiDB-lite"/>
    </source>
</evidence>
<proteinExistence type="predicted"/>
<feature type="compositionally biased region" description="Basic and acidic residues" evidence="1">
    <location>
        <begin position="1"/>
        <end position="27"/>
    </location>
</feature>
<gene>
    <name evidence="2" type="ORF">MZV50_23105</name>
</gene>